<dbReference type="InterPro" id="IPR002852">
    <property type="entry name" value="UPF0251"/>
</dbReference>
<dbReference type="Pfam" id="PF02001">
    <property type="entry name" value="DUF134"/>
    <property type="match status" value="1"/>
</dbReference>
<dbReference type="Gene3D" id="1.10.10.10">
    <property type="entry name" value="Winged helix-like DNA-binding domain superfamily/Winged helix DNA-binding domain"/>
    <property type="match status" value="1"/>
</dbReference>
<evidence type="ECO:0000313" key="3">
    <source>
        <dbReference type="EMBL" id="HEM66958.1"/>
    </source>
</evidence>
<keyword evidence="2" id="KW-0472">Membrane</keyword>
<accession>A0A7J2U296</accession>
<proteinExistence type="inferred from homology"/>
<name>A0A7J2U296_9CREN</name>
<keyword evidence="2" id="KW-0812">Transmembrane</keyword>
<evidence type="ECO:0000256" key="1">
    <source>
        <dbReference type="ARBA" id="ARBA00009350"/>
    </source>
</evidence>
<evidence type="ECO:0000256" key="2">
    <source>
        <dbReference type="SAM" id="Phobius"/>
    </source>
</evidence>
<dbReference type="SUPFAM" id="SSF88659">
    <property type="entry name" value="Sigma3 and sigma4 domains of RNA polymerase sigma factors"/>
    <property type="match status" value="1"/>
</dbReference>
<comment type="similarity">
    <text evidence="1">Belongs to the UPF0251 family.</text>
</comment>
<organism evidence="3">
    <name type="scientific">Ignisphaera aggregans</name>
    <dbReference type="NCBI Taxonomy" id="334771"/>
    <lineage>
        <taxon>Archaea</taxon>
        <taxon>Thermoproteota</taxon>
        <taxon>Thermoprotei</taxon>
        <taxon>Desulfurococcales</taxon>
        <taxon>Desulfurococcaceae</taxon>
        <taxon>Ignisphaera</taxon>
    </lineage>
</organism>
<dbReference type="AlphaFoldDB" id="A0A7J2U296"/>
<keyword evidence="2" id="KW-1133">Transmembrane helix</keyword>
<reference evidence="3" key="1">
    <citation type="journal article" date="2020" name="mSystems">
        <title>Genome- and Community-Level Interaction Insights into Carbon Utilization and Element Cycling Functions of Hydrothermarchaeota in Hydrothermal Sediment.</title>
        <authorList>
            <person name="Zhou Z."/>
            <person name="Liu Y."/>
            <person name="Xu W."/>
            <person name="Pan J."/>
            <person name="Luo Z.H."/>
            <person name="Li M."/>
        </authorList>
    </citation>
    <scope>NUCLEOTIDE SEQUENCE [LARGE SCALE GENOMIC DNA]</scope>
    <source>
        <strain evidence="3">SpSt-125</strain>
    </source>
</reference>
<dbReference type="PANTHER" id="PTHR37478">
    <property type="match status" value="1"/>
</dbReference>
<sequence length="185" mass="21149">MTGNVHDSILKSNLLNFTSPQHVFVSKSLYAFTGMVSASLCSIIYLPARMLANAVLYPARRDTLVNLVRCLSMPRRWCCRWKRYGVRFHVESSMNIEGVLYLPVKPATELLVGESVELYDYEVEALVLVHYEGLTTEEAAARMRLSKATFWRILEQARFKLAKAFVERKPIMVVSSKQSSQEPLR</sequence>
<gene>
    <name evidence="3" type="ORF">ENO26_05255</name>
</gene>
<dbReference type="EMBL" id="DSEU01000039">
    <property type="protein sequence ID" value="HEM66958.1"/>
    <property type="molecule type" value="Genomic_DNA"/>
</dbReference>
<feature type="transmembrane region" description="Helical" evidence="2">
    <location>
        <begin position="29"/>
        <end position="48"/>
    </location>
</feature>
<protein>
    <submittedName>
        <fullName evidence="3">DUF134 domain-containing protein</fullName>
    </submittedName>
</protein>
<comment type="caution">
    <text evidence="3">The sequence shown here is derived from an EMBL/GenBank/DDBJ whole genome shotgun (WGS) entry which is preliminary data.</text>
</comment>
<dbReference type="InterPro" id="IPR013324">
    <property type="entry name" value="RNA_pol_sigma_r3/r4-like"/>
</dbReference>
<dbReference type="PANTHER" id="PTHR37478:SF2">
    <property type="entry name" value="UPF0251 PROTEIN TK0562"/>
    <property type="match status" value="1"/>
</dbReference>
<dbReference type="InterPro" id="IPR036388">
    <property type="entry name" value="WH-like_DNA-bd_sf"/>
</dbReference>